<keyword evidence="1" id="KW-0472">Membrane</keyword>
<evidence type="ECO:0000313" key="3">
    <source>
        <dbReference type="Proteomes" id="UP001597383"/>
    </source>
</evidence>
<feature type="transmembrane region" description="Helical" evidence="1">
    <location>
        <begin position="61"/>
        <end position="79"/>
    </location>
</feature>
<evidence type="ECO:0000313" key="2">
    <source>
        <dbReference type="EMBL" id="MFD2043333.1"/>
    </source>
</evidence>
<keyword evidence="1" id="KW-0812">Transmembrane</keyword>
<sequence>MFSFRGDAHKIYRQLKKSPGKISDIGYMKETEEIQNYYQTLDNGTLKLIYYRMVKEKNGSGIIPIYATAIPWLLFLFSSPLQDYLFKKGSINWVIFSLIYVTILTISLILHFREKAWAVFHIEIIQDILKERNT</sequence>
<accession>A0ABW4VYE5</accession>
<proteinExistence type="predicted"/>
<name>A0ABW4VYE5_9BACI</name>
<evidence type="ECO:0000256" key="1">
    <source>
        <dbReference type="SAM" id="Phobius"/>
    </source>
</evidence>
<dbReference type="EMBL" id="JBHUHQ010000006">
    <property type="protein sequence ID" value="MFD2043333.1"/>
    <property type="molecule type" value="Genomic_DNA"/>
</dbReference>
<gene>
    <name evidence="2" type="ORF">ACFSJF_03420</name>
</gene>
<comment type="caution">
    <text evidence="2">The sequence shown here is derived from an EMBL/GenBank/DDBJ whole genome shotgun (WGS) entry which is preliminary data.</text>
</comment>
<keyword evidence="3" id="KW-1185">Reference proteome</keyword>
<keyword evidence="1" id="KW-1133">Transmembrane helix</keyword>
<organism evidence="2 3">
    <name type="scientific">Ornithinibacillus salinisoli</name>
    <dbReference type="NCBI Taxonomy" id="1848459"/>
    <lineage>
        <taxon>Bacteria</taxon>
        <taxon>Bacillati</taxon>
        <taxon>Bacillota</taxon>
        <taxon>Bacilli</taxon>
        <taxon>Bacillales</taxon>
        <taxon>Bacillaceae</taxon>
        <taxon>Ornithinibacillus</taxon>
    </lineage>
</organism>
<reference evidence="3" key="1">
    <citation type="journal article" date="2019" name="Int. J. Syst. Evol. Microbiol.">
        <title>The Global Catalogue of Microorganisms (GCM) 10K type strain sequencing project: providing services to taxonomists for standard genome sequencing and annotation.</title>
        <authorList>
            <consortium name="The Broad Institute Genomics Platform"/>
            <consortium name="The Broad Institute Genome Sequencing Center for Infectious Disease"/>
            <person name="Wu L."/>
            <person name="Ma J."/>
        </authorList>
    </citation>
    <scope>NUCLEOTIDE SEQUENCE [LARGE SCALE GENOMIC DNA]</scope>
    <source>
        <strain evidence="3">R28</strain>
    </source>
</reference>
<protein>
    <submittedName>
        <fullName evidence="2">Uncharacterized protein</fullName>
    </submittedName>
</protein>
<dbReference type="RefSeq" id="WP_377555060.1">
    <property type="nucleotide sequence ID" value="NZ_JBHUHQ010000006.1"/>
</dbReference>
<feature type="transmembrane region" description="Helical" evidence="1">
    <location>
        <begin position="91"/>
        <end position="112"/>
    </location>
</feature>
<dbReference type="Proteomes" id="UP001597383">
    <property type="component" value="Unassembled WGS sequence"/>
</dbReference>